<organism evidence="2 3">
    <name type="scientific">Metarhizium rileyi (strain RCEF 4871)</name>
    <name type="common">Nomuraea rileyi</name>
    <dbReference type="NCBI Taxonomy" id="1649241"/>
    <lineage>
        <taxon>Eukaryota</taxon>
        <taxon>Fungi</taxon>
        <taxon>Dikarya</taxon>
        <taxon>Ascomycota</taxon>
        <taxon>Pezizomycotina</taxon>
        <taxon>Sordariomycetes</taxon>
        <taxon>Hypocreomycetidae</taxon>
        <taxon>Hypocreales</taxon>
        <taxon>Clavicipitaceae</taxon>
        <taxon>Metarhizium</taxon>
    </lineage>
</organism>
<evidence type="ECO:0000313" key="2">
    <source>
        <dbReference type="EMBL" id="OAA48774.1"/>
    </source>
</evidence>
<keyword evidence="3" id="KW-1185">Reference proteome</keyword>
<feature type="region of interest" description="Disordered" evidence="1">
    <location>
        <begin position="154"/>
        <end position="174"/>
    </location>
</feature>
<protein>
    <submittedName>
        <fullName evidence="2">Uncharacterized protein</fullName>
    </submittedName>
</protein>
<evidence type="ECO:0000313" key="3">
    <source>
        <dbReference type="Proteomes" id="UP000243498"/>
    </source>
</evidence>
<feature type="region of interest" description="Disordered" evidence="1">
    <location>
        <begin position="92"/>
        <end position="130"/>
    </location>
</feature>
<reference evidence="2 3" key="1">
    <citation type="journal article" date="2016" name="Genome Biol. Evol.">
        <title>Divergent and convergent evolution of fungal pathogenicity.</title>
        <authorList>
            <person name="Shang Y."/>
            <person name="Xiao G."/>
            <person name="Zheng P."/>
            <person name="Cen K."/>
            <person name="Zhan S."/>
            <person name="Wang C."/>
        </authorList>
    </citation>
    <scope>NUCLEOTIDE SEQUENCE [LARGE SCALE GENOMIC DNA]</scope>
    <source>
        <strain evidence="2 3">RCEF 4871</strain>
    </source>
</reference>
<comment type="caution">
    <text evidence="2">The sequence shown here is derived from an EMBL/GenBank/DDBJ whole genome shotgun (WGS) entry which is preliminary data.</text>
</comment>
<feature type="region of interest" description="Disordered" evidence="1">
    <location>
        <begin position="1"/>
        <end position="26"/>
    </location>
</feature>
<gene>
    <name evidence="2" type="ORF">NOR_02024</name>
</gene>
<proteinExistence type="predicted"/>
<accession>A0A167I857</accession>
<evidence type="ECO:0000256" key="1">
    <source>
        <dbReference type="SAM" id="MobiDB-lite"/>
    </source>
</evidence>
<feature type="region of interest" description="Disordered" evidence="1">
    <location>
        <begin position="51"/>
        <end position="73"/>
    </location>
</feature>
<dbReference type="EMBL" id="AZHC01000004">
    <property type="protein sequence ID" value="OAA48774.1"/>
    <property type="molecule type" value="Genomic_DNA"/>
</dbReference>
<dbReference type="Proteomes" id="UP000243498">
    <property type="component" value="Unassembled WGS sequence"/>
</dbReference>
<name>A0A167I857_METRR</name>
<feature type="compositionally biased region" description="Basic and acidic residues" evidence="1">
    <location>
        <begin position="1"/>
        <end position="18"/>
    </location>
</feature>
<sequence length="174" mass="19120">MSSRAEKGNVTDRRESVVRARTGNGVARADKVGRVCAFGWRLRPVWLKRDATSLPKHGASRKPGSQEVRREEMEAARSLATQQSAINNQQSAIGNRESALPTGVSAHRWNSDGQKMDWNDDEDEGEEYSPWFPGVEEQLALCCEPWTAKAAEAAEAAETNQLDGRLGGRCAPEP</sequence>
<dbReference type="AlphaFoldDB" id="A0A167I857"/>